<dbReference type="CDD" id="cd00198">
    <property type="entry name" value="vWFA"/>
    <property type="match status" value="1"/>
</dbReference>
<dbReference type="HOGENOM" id="CLU_049429_1_0_0"/>
<accession>Q01W27</accession>
<dbReference type="EMBL" id="CP000473">
    <property type="protein sequence ID" value="ABJ86138.1"/>
    <property type="molecule type" value="Genomic_DNA"/>
</dbReference>
<dbReference type="InterPro" id="IPR017802">
    <property type="entry name" value="VWFA-rel_acidobac-type"/>
</dbReference>
<dbReference type="AlphaFoldDB" id="Q01W27"/>
<dbReference type="OrthoDB" id="110718at2"/>
<dbReference type="SMART" id="SM00327">
    <property type="entry name" value="VWA"/>
    <property type="match status" value="1"/>
</dbReference>
<evidence type="ECO:0000313" key="3">
    <source>
        <dbReference type="EMBL" id="ABJ86138.1"/>
    </source>
</evidence>
<evidence type="ECO:0000259" key="2">
    <source>
        <dbReference type="PROSITE" id="PS50234"/>
    </source>
</evidence>
<evidence type="ECO:0000256" key="1">
    <source>
        <dbReference type="SAM" id="SignalP"/>
    </source>
</evidence>
<dbReference type="InterPro" id="IPR002035">
    <property type="entry name" value="VWF_A"/>
</dbReference>
<dbReference type="Gene3D" id="3.40.50.410">
    <property type="entry name" value="von Willebrand factor, type A domain"/>
    <property type="match status" value="1"/>
</dbReference>
<name>Q01W27_SOLUE</name>
<keyword evidence="1" id="KW-0732">Signal</keyword>
<dbReference type="SUPFAM" id="SSF53300">
    <property type="entry name" value="vWA-like"/>
    <property type="match status" value="1"/>
</dbReference>
<dbReference type="InParanoid" id="Q01W27"/>
<sequence length="306" mass="33429">MAVNLPSPLGMQLCRVLAAFSIATLMLAQENAVTTFRTESNLVSLNVSVFDQEGRIVKGLPQSAFTVFEDNQKQEIKVFRQEDVPISLGLVIDTSASMSNKRDRVNSAALAMVKASNPEDEVFVISFSEEAFITQDFTSDVKQLESSLRKLGSKGETAMRDALSLGLDHLRAPARKDKKVLVVITDGEDNSSIQKQENLIRAAHLSNVIIYGIGLLAAEAPASAQRAKASLDVLTLATGGRSWYPENVADIEKITPEIAHEIRNQYVIGYTPSNTSGGNAFRAIRVEVNVPNVSVRTRSGYYPRSR</sequence>
<dbReference type="InterPro" id="IPR036465">
    <property type="entry name" value="vWFA_dom_sf"/>
</dbReference>
<protein>
    <submittedName>
        <fullName evidence="3">von Willebrand factor, type A</fullName>
    </submittedName>
</protein>
<dbReference type="STRING" id="234267.Acid_5185"/>
<feature type="domain" description="VWFA" evidence="2">
    <location>
        <begin position="87"/>
        <end position="258"/>
    </location>
</feature>
<dbReference type="PROSITE" id="PS50234">
    <property type="entry name" value="VWFA"/>
    <property type="match status" value="1"/>
</dbReference>
<dbReference type="NCBIfam" id="TIGR03436">
    <property type="entry name" value="acidobact_VWFA"/>
    <property type="match status" value="1"/>
</dbReference>
<proteinExistence type="predicted"/>
<dbReference type="eggNOG" id="COG2304">
    <property type="taxonomic scope" value="Bacteria"/>
</dbReference>
<feature type="chain" id="PRO_5004162782" evidence="1">
    <location>
        <begin position="29"/>
        <end position="306"/>
    </location>
</feature>
<reference evidence="3" key="1">
    <citation type="submission" date="2006-10" db="EMBL/GenBank/DDBJ databases">
        <title>Complete sequence of Solibacter usitatus Ellin6076.</title>
        <authorList>
            <consortium name="US DOE Joint Genome Institute"/>
            <person name="Copeland A."/>
            <person name="Lucas S."/>
            <person name="Lapidus A."/>
            <person name="Barry K."/>
            <person name="Detter J.C."/>
            <person name="Glavina del Rio T."/>
            <person name="Hammon N."/>
            <person name="Israni S."/>
            <person name="Dalin E."/>
            <person name="Tice H."/>
            <person name="Pitluck S."/>
            <person name="Thompson L.S."/>
            <person name="Brettin T."/>
            <person name="Bruce D."/>
            <person name="Han C."/>
            <person name="Tapia R."/>
            <person name="Gilna P."/>
            <person name="Schmutz J."/>
            <person name="Larimer F."/>
            <person name="Land M."/>
            <person name="Hauser L."/>
            <person name="Kyrpides N."/>
            <person name="Mikhailova N."/>
            <person name="Janssen P.H."/>
            <person name="Kuske C.R."/>
            <person name="Richardson P."/>
        </authorList>
    </citation>
    <scope>NUCLEOTIDE SEQUENCE</scope>
    <source>
        <strain evidence="3">Ellin6076</strain>
    </source>
</reference>
<organism evidence="3">
    <name type="scientific">Solibacter usitatus (strain Ellin6076)</name>
    <dbReference type="NCBI Taxonomy" id="234267"/>
    <lineage>
        <taxon>Bacteria</taxon>
        <taxon>Pseudomonadati</taxon>
        <taxon>Acidobacteriota</taxon>
        <taxon>Terriglobia</taxon>
        <taxon>Bryobacterales</taxon>
        <taxon>Solibacteraceae</taxon>
        <taxon>Candidatus Solibacter</taxon>
    </lineage>
</organism>
<dbReference type="Pfam" id="PF13519">
    <property type="entry name" value="VWA_2"/>
    <property type="match status" value="1"/>
</dbReference>
<feature type="signal peptide" evidence="1">
    <location>
        <begin position="1"/>
        <end position="28"/>
    </location>
</feature>
<dbReference type="KEGG" id="sus:Acid_5185"/>
<gene>
    <name evidence="3" type="ordered locus">Acid_5185</name>
</gene>